<accession>A0A8E6EUU1</accession>
<feature type="domain" description="3-keto-alpha-glucoside-1,2-lyase/3-keto-2-hydroxy-glucal hydratase" evidence="2">
    <location>
        <begin position="26"/>
        <end position="207"/>
    </location>
</feature>
<dbReference type="KEGG" id="tsph:KIH39_23885"/>
<evidence type="ECO:0000313" key="4">
    <source>
        <dbReference type="Proteomes" id="UP000676194"/>
    </source>
</evidence>
<dbReference type="Gene3D" id="2.60.120.560">
    <property type="entry name" value="Exo-inulinase, domain 1"/>
    <property type="match status" value="1"/>
</dbReference>
<name>A0A8E6EUU1_9BACT</name>
<keyword evidence="1" id="KW-0732">Signal</keyword>
<dbReference type="InterPro" id="IPR010496">
    <property type="entry name" value="AL/BT2_dom"/>
</dbReference>
<dbReference type="AlphaFoldDB" id="A0A8E6EUU1"/>
<dbReference type="Proteomes" id="UP000676194">
    <property type="component" value="Chromosome"/>
</dbReference>
<feature type="chain" id="PRO_5034672025" evidence="1">
    <location>
        <begin position="24"/>
        <end position="214"/>
    </location>
</feature>
<evidence type="ECO:0000313" key="3">
    <source>
        <dbReference type="EMBL" id="QVL31840.1"/>
    </source>
</evidence>
<feature type="signal peptide" evidence="1">
    <location>
        <begin position="1"/>
        <end position="23"/>
    </location>
</feature>
<dbReference type="RefSeq" id="WP_213496201.1">
    <property type="nucleotide sequence ID" value="NZ_CP074694.1"/>
</dbReference>
<dbReference type="GO" id="GO:0016787">
    <property type="term" value="F:hydrolase activity"/>
    <property type="evidence" value="ECO:0007669"/>
    <property type="project" value="InterPro"/>
</dbReference>
<keyword evidence="4" id="KW-1185">Reference proteome</keyword>
<proteinExistence type="predicted"/>
<protein>
    <submittedName>
        <fullName evidence="3">DUF1080 domain-containing protein</fullName>
    </submittedName>
</protein>
<dbReference type="Pfam" id="PF06439">
    <property type="entry name" value="3keto-disac_hyd"/>
    <property type="match status" value="1"/>
</dbReference>
<dbReference type="EMBL" id="CP074694">
    <property type="protein sequence ID" value="QVL31840.1"/>
    <property type="molecule type" value="Genomic_DNA"/>
</dbReference>
<reference evidence="3" key="1">
    <citation type="submission" date="2021-05" db="EMBL/GenBank/DDBJ databases">
        <title>Complete genome sequence of the cellulolytic planctomycete Telmatocola sphagniphila SP2T and characterization of the first cellulase from planctomycetes.</title>
        <authorList>
            <person name="Rakitin A.L."/>
            <person name="Beletsky A.V."/>
            <person name="Naumoff D.G."/>
            <person name="Kulichevskaya I.S."/>
            <person name="Mardanov A.V."/>
            <person name="Ravin N.V."/>
            <person name="Dedysh S.N."/>
        </authorList>
    </citation>
    <scope>NUCLEOTIDE SEQUENCE</scope>
    <source>
        <strain evidence="3">SP2T</strain>
    </source>
</reference>
<sequence length="214" mass="24286">MRHFFLGFLLLASCFILPNSVSAGESKSLFDGKTLTGWEGDTAKTWRVEEGSIVGGSLETTVPRNEFLCTTKSYTDFELKVKFKLLGDHSKANAGVQFRTKRIPMNHEVSGFQADIGQDYWGALYDESRRNKILTGPDAATRAKIIKYDDWNDYRIRCEGTRIRLWLNDTLTVDYTEKDEKIERTGIIGLQIHGGAKAKAYYKDIVIEELGEKK</sequence>
<evidence type="ECO:0000259" key="2">
    <source>
        <dbReference type="Pfam" id="PF06439"/>
    </source>
</evidence>
<gene>
    <name evidence="3" type="ORF">KIH39_23885</name>
</gene>
<evidence type="ECO:0000256" key="1">
    <source>
        <dbReference type="SAM" id="SignalP"/>
    </source>
</evidence>
<organism evidence="3 4">
    <name type="scientific">Telmatocola sphagniphila</name>
    <dbReference type="NCBI Taxonomy" id="1123043"/>
    <lineage>
        <taxon>Bacteria</taxon>
        <taxon>Pseudomonadati</taxon>
        <taxon>Planctomycetota</taxon>
        <taxon>Planctomycetia</taxon>
        <taxon>Gemmatales</taxon>
        <taxon>Gemmataceae</taxon>
    </lineage>
</organism>